<dbReference type="SUPFAM" id="SSF49764">
    <property type="entry name" value="HSP20-like chaperones"/>
    <property type="match status" value="1"/>
</dbReference>
<organism evidence="5 6">
    <name type="scientific">Blyttiomyces helicus</name>
    <dbReference type="NCBI Taxonomy" id="388810"/>
    <lineage>
        <taxon>Eukaryota</taxon>
        <taxon>Fungi</taxon>
        <taxon>Fungi incertae sedis</taxon>
        <taxon>Chytridiomycota</taxon>
        <taxon>Chytridiomycota incertae sedis</taxon>
        <taxon>Chytridiomycetes</taxon>
        <taxon>Chytridiomycetes incertae sedis</taxon>
        <taxon>Blyttiomyces</taxon>
    </lineage>
</organism>
<evidence type="ECO:0000259" key="4">
    <source>
        <dbReference type="PROSITE" id="PS01031"/>
    </source>
</evidence>
<proteinExistence type="inferred from homology"/>
<evidence type="ECO:0000256" key="2">
    <source>
        <dbReference type="PROSITE-ProRule" id="PRU00285"/>
    </source>
</evidence>
<dbReference type="AlphaFoldDB" id="A0A4P9VYY0"/>
<gene>
    <name evidence="5" type="ORF">BDK51DRAFT_22971</name>
</gene>
<feature type="domain" description="SHSP" evidence="4">
    <location>
        <begin position="1"/>
        <end position="94"/>
    </location>
</feature>
<dbReference type="CDD" id="cd06464">
    <property type="entry name" value="ACD_sHsps-like"/>
    <property type="match status" value="1"/>
</dbReference>
<sequence length="94" mass="10414">YLVRADLPGMKKEEVTISMQDGVLSISGDRKAEPVESTHQRHVVERYHGRFQRQIHIPVDVIVANASATMENGVLELKLPKDVQKSAPAKIAIA</sequence>
<feature type="non-terminal residue" evidence="5">
    <location>
        <position position="1"/>
    </location>
</feature>
<evidence type="ECO:0000256" key="3">
    <source>
        <dbReference type="RuleBase" id="RU003616"/>
    </source>
</evidence>
<dbReference type="InterPro" id="IPR031107">
    <property type="entry name" value="Small_HSP"/>
</dbReference>
<dbReference type="PROSITE" id="PS01031">
    <property type="entry name" value="SHSP"/>
    <property type="match status" value="1"/>
</dbReference>
<protein>
    <submittedName>
        <fullName evidence="5">HSP20-like chaperone</fullName>
    </submittedName>
</protein>
<evidence type="ECO:0000313" key="5">
    <source>
        <dbReference type="EMBL" id="RKO84502.1"/>
    </source>
</evidence>
<keyword evidence="1" id="KW-0346">Stress response</keyword>
<dbReference type="OrthoDB" id="1431247at2759"/>
<evidence type="ECO:0000256" key="1">
    <source>
        <dbReference type="ARBA" id="ARBA00023016"/>
    </source>
</evidence>
<keyword evidence="6" id="KW-1185">Reference proteome</keyword>
<dbReference type="InterPro" id="IPR002068">
    <property type="entry name" value="A-crystallin/Hsp20_dom"/>
</dbReference>
<dbReference type="Gene3D" id="2.60.40.790">
    <property type="match status" value="1"/>
</dbReference>
<comment type="similarity">
    <text evidence="2 3">Belongs to the small heat shock protein (HSP20) family.</text>
</comment>
<accession>A0A4P9VYY0</accession>
<reference evidence="6" key="1">
    <citation type="journal article" date="2018" name="Nat. Microbiol.">
        <title>Leveraging single-cell genomics to expand the fungal tree of life.</title>
        <authorList>
            <person name="Ahrendt S.R."/>
            <person name="Quandt C.A."/>
            <person name="Ciobanu D."/>
            <person name="Clum A."/>
            <person name="Salamov A."/>
            <person name="Andreopoulos B."/>
            <person name="Cheng J.F."/>
            <person name="Woyke T."/>
            <person name="Pelin A."/>
            <person name="Henrissat B."/>
            <person name="Reynolds N.K."/>
            <person name="Benny G.L."/>
            <person name="Smith M.E."/>
            <person name="James T.Y."/>
            <person name="Grigoriev I.V."/>
        </authorList>
    </citation>
    <scope>NUCLEOTIDE SEQUENCE [LARGE SCALE GENOMIC DNA]</scope>
</reference>
<dbReference type="PANTHER" id="PTHR11527">
    <property type="entry name" value="HEAT-SHOCK PROTEIN 20 FAMILY MEMBER"/>
    <property type="match status" value="1"/>
</dbReference>
<dbReference type="Proteomes" id="UP000269721">
    <property type="component" value="Unassembled WGS sequence"/>
</dbReference>
<evidence type="ECO:0000313" key="6">
    <source>
        <dbReference type="Proteomes" id="UP000269721"/>
    </source>
</evidence>
<dbReference type="InterPro" id="IPR008978">
    <property type="entry name" value="HSP20-like_chaperone"/>
</dbReference>
<name>A0A4P9VYY0_9FUNG</name>
<dbReference type="EMBL" id="ML000027">
    <property type="protein sequence ID" value="RKO84502.1"/>
    <property type="molecule type" value="Genomic_DNA"/>
</dbReference>
<dbReference type="Pfam" id="PF00011">
    <property type="entry name" value="HSP20"/>
    <property type="match status" value="1"/>
</dbReference>